<dbReference type="GO" id="GO:0016780">
    <property type="term" value="F:phosphotransferase activity, for other substituted phosphate groups"/>
    <property type="evidence" value="ECO:0007669"/>
    <property type="project" value="TreeGrafter"/>
</dbReference>
<dbReference type="EMBL" id="CYSF01000007">
    <property type="protein sequence ID" value="CUH84382.1"/>
    <property type="molecule type" value="Genomic_DNA"/>
</dbReference>
<reference evidence="11 12" key="1">
    <citation type="submission" date="2015-09" db="EMBL/GenBank/DDBJ databases">
        <authorList>
            <consortium name="Swine Surveillance"/>
        </authorList>
    </citation>
    <scope>NUCLEOTIDE SEQUENCE [LARGE SCALE GENOMIC DNA]</scope>
    <source>
        <strain evidence="11 12">CECT 8383</strain>
    </source>
</reference>
<name>A0A0P1GP98_9RHOB</name>
<dbReference type="PANTHER" id="PTHR30576:SF4">
    <property type="entry name" value="UNDECAPRENYL-PHOSPHATE GALACTOSE PHOSPHOTRANSFERASE"/>
    <property type="match status" value="1"/>
</dbReference>
<keyword evidence="3" id="KW-1003">Cell membrane</keyword>
<keyword evidence="7 9" id="KW-0472">Membrane</keyword>
<accession>A0A0P1GP98</accession>
<evidence type="ECO:0000256" key="2">
    <source>
        <dbReference type="ARBA" id="ARBA00006464"/>
    </source>
</evidence>
<feature type="domain" description="Bacterial sugar transferase" evidence="10">
    <location>
        <begin position="36"/>
        <end position="224"/>
    </location>
</feature>
<evidence type="ECO:0000256" key="5">
    <source>
        <dbReference type="ARBA" id="ARBA00022692"/>
    </source>
</evidence>
<evidence type="ECO:0000256" key="6">
    <source>
        <dbReference type="ARBA" id="ARBA00022989"/>
    </source>
</evidence>
<evidence type="ECO:0000256" key="7">
    <source>
        <dbReference type="ARBA" id="ARBA00023136"/>
    </source>
</evidence>
<dbReference type="GO" id="GO:0000271">
    <property type="term" value="P:polysaccharide biosynthetic process"/>
    <property type="evidence" value="ECO:0007669"/>
    <property type="project" value="UniProtKB-KW"/>
</dbReference>
<comment type="subcellular location">
    <subcellularLocation>
        <location evidence="1">Cell membrane</location>
    </subcellularLocation>
</comment>
<dbReference type="InterPro" id="IPR003362">
    <property type="entry name" value="Bact_transf"/>
</dbReference>
<feature type="transmembrane region" description="Helical" evidence="9">
    <location>
        <begin position="41"/>
        <end position="64"/>
    </location>
</feature>
<evidence type="ECO:0000256" key="3">
    <source>
        <dbReference type="ARBA" id="ARBA00022475"/>
    </source>
</evidence>
<evidence type="ECO:0000256" key="4">
    <source>
        <dbReference type="ARBA" id="ARBA00022679"/>
    </source>
</evidence>
<sequence>MTANSNLASSNVDAAHIQTRLAMQSKLAAPYRTMGKRILDVTLVVLMAPSVLLVVAVLCLLIVLDGAAPFYRQRRVGRGGKEFSMWKLRSMVPNADTQLAAYLDQNPEARAEWDRDQKLTHDPRITRVGRLIRRTSLDELPQLWNVLKGEMSLVGPRPMMPCQRSLYPGNEYYEMAPGITGLWQTSVRNESSFADRAAFDAQYHNTLSLGMDLRLLVATVRVVLNATGR</sequence>
<dbReference type="AlphaFoldDB" id="A0A0P1GP98"/>
<comment type="similarity">
    <text evidence="2">Belongs to the bacterial sugar transferase family.</text>
</comment>
<dbReference type="PANTHER" id="PTHR30576">
    <property type="entry name" value="COLANIC BIOSYNTHESIS UDP-GLUCOSE LIPID CARRIER TRANSFERASE"/>
    <property type="match status" value="1"/>
</dbReference>
<dbReference type="EC" id="2.-.-.-" evidence="11"/>
<evidence type="ECO:0000256" key="1">
    <source>
        <dbReference type="ARBA" id="ARBA00004236"/>
    </source>
</evidence>
<dbReference type="GO" id="GO:0005886">
    <property type="term" value="C:plasma membrane"/>
    <property type="evidence" value="ECO:0007669"/>
    <property type="project" value="UniProtKB-SubCell"/>
</dbReference>
<keyword evidence="12" id="KW-1185">Reference proteome</keyword>
<dbReference type="OrthoDB" id="9808602at2"/>
<dbReference type="Pfam" id="PF02397">
    <property type="entry name" value="Bac_transf"/>
    <property type="match status" value="1"/>
</dbReference>
<dbReference type="STRING" id="340021.TM5383_01591"/>
<evidence type="ECO:0000313" key="12">
    <source>
        <dbReference type="Proteomes" id="UP000051681"/>
    </source>
</evidence>
<evidence type="ECO:0000256" key="9">
    <source>
        <dbReference type="SAM" id="Phobius"/>
    </source>
</evidence>
<evidence type="ECO:0000256" key="8">
    <source>
        <dbReference type="ARBA" id="ARBA00023169"/>
    </source>
</evidence>
<organism evidence="11 12">
    <name type="scientific">Thalassovita mediterranea</name>
    <dbReference type="NCBI Taxonomy" id="340021"/>
    <lineage>
        <taxon>Bacteria</taxon>
        <taxon>Pseudomonadati</taxon>
        <taxon>Pseudomonadota</taxon>
        <taxon>Alphaproteobacteria</taxon>
        <taxon>Rhodobacterales</taxon>
        <taxon>Roseobacteraceae</taxon>
        <taxon>Thalassovita</taxon>
    </lineage>
</organism>
<evidence type="ECO:0000313" key="11">
    <source>
        <dbReference type="EMBL" id="CUH84382.1"/>
    </source>
</evidence>
<gene>
    <name evidence="11" type="primary">epsL_1</name>
    <name evidence="11" type="ORF">TM5383_01591</name>
</gene>
<dbReference type="Proteomes" id="UP000051681">
    <property type="component" value="Unassembled WGS sequence"/>
</dbReference>
<keyword evidence="4 11" id="KW-0808">Transferase</keyword>
<keyword evidence="8" id="KW-0270">Exopolysaccharide synthesis</keyword>
<proteinExistence type="inferred from homology"/>
<evidence type="ECO:0000259" key="10">
    <source>
        <dbReference type="Pfam" id="PF02397"/>
    </source>
</evidence>
<protein>
    <submittedName>
        <fullName evidence="11">Putative sugar transferase EpsL</fullName>
        <ecNumber evidence="11">2.-.-.-</ecNumber>
    </submittedName>
</protein>
<keyword evidence="5 9" id="KW-0812">Transmembrane</keyword>
<keyword evidence="6 9" id="KW-1133">Transmembrane helix</keyword>